<dbReference type="PhylomeDB" id="E9HCT7"/>
<dbReference type="Pfam" id="PF07714">
    <property type="entry name" value="PK_Tyr_Ser-Thr"/>
    <property type="match status" value="1"/>
</dbReference>
<dbReference type="PROSITE" id="PS50297">
    <property type="entry name" value="ANK_REP_REGION"/>
    <property type="match status" value="1"/>
</dbReference>
<dbReference type="Gene3D" id="1.10.510.10">
    <property type="entry name" value="Transferase(Phosphotransferase) domain 1"/>
    <property type="match status" value="1"/>
</dbReference>
<dbReference type="InterPro" id="IPR011009">
    <property type="entry name" value="Kinase-like_dom_sf"/>
</dbReference>
<protein>
    <recommendedName>
        <fullName evidence="3">Protein kinase domain-containing protein</fullName>
    </recommendedName>
</protein>
<dbReference type="PANTHER" id="PTHR23060">
    <property type="entry name" value="TESTIS EXPRESSED GENE 14"/>
    <property type="match status" value="1"/>
</dbReference>
<dbReference type="InParanoid" id="E9HCT7"/>
<evidence type="ECO:0000256" key="1">
    <source>
        <dbReference type="PROSITE-ProRule" id="PRU00023"/>
    </source>
</evidence>
<evidence type="ECO:0000313" key="4">
    <source>
        <dbReference type="EMBL" id="EFX70406.1"/>
    </source>
</evidence>
<evidence type="ECO:0000313" key="5">
    <source>
        <dbReference type="Proteomes" id="UP000000305"/>
    </source>
</evidence>
<feature type="region of interest" description="Disordered" evidence="2">
    <location>
        <begin position="748"/>
        <end position="771"/>
    </location>
</feature>
<evidence type="ECO:0000256" key="2">
    <source>
        <dbReference type="SAM" id="MobiDB-lite"/>
    </source>
</evidence>
<dbReference type="InterPro" id="IPR039339">
    <property type="entry name" value="Tex14"/>
</dbReference>
<dbReference type="AlphaFoldDB" id="E9HCT7"/>
<dbReference type="InterPro" id="IPR000719">
    <property type="entry name" value="Prot_kinase_dom"/>
</dbReference>
<feature type="repeat" description="ANK" evidence="1">
    <location>
        <begin position="90"/>
        <end position="119"/>
    </location>
</feature>
<gene>
    <name evidence="4" type="ORF">DAPPUDRAFT_328316</name>
</gene>
<dbReference type="SUPFAM" id="SSF48403">
    <property type="entry name" value="Ankyrin repeat"/>
    <property type="match status" value="1"/>
</dbReference>
<keyword evidence="5" id="KW-1185">Reference proteome</keyword>
<dbReference type="GO" id="GO:0051306">
    <property type="term" value="P:mitotic sister chromatid separation"/>
    <property type="evidence" value="ECO:0000318"/>
    <property type="project" value="GO_Central"/>
</dbReference>
<dbReference type="GO" id="GO:0045171">
    <property type="term" value="C:intercellular bridge"/>
    <property type="evidence" value="ECO:0000318"/>
    <property type="project" value="GO_Central"/>
</dbReference>
<name>E9HCT7_DAPPU</name>
<accession>E9HCT7</accession>
<dbReference type="PANTHER" id="PTHR23060:SF3">
    <property type="entry name" value="TESTIS EXPRESSED 14, INTERCELLULAR BRIDGE FORMING FACTOR"/>
    <property type="match status" value="1"/>
</dbReference>
<dbReference type="GO" id="GO:0007140">
    <property type="term" value="P:male meiotic nuclear division"/>
    <property type="evidence" value="ECO:0000318"/>
    <property type="project" value="GO_Central"/>
</dbReference>
<feature type="compositionally biased region" description="Pro residues" evidence="2">
    <location>
        <begin position="578"/>
        <end position="592"/>
    </location>
</feature>
<feature type="region of interest" description="Disordered" evidence="2">
    <location>
        <begin position="673"/>
        <end position="704"/>
    </location>
</feature>
<dbReference type="EMBL" id="GL732621">
    <property type="protein sequence ID" value="EFX70406.1"/>
    <property type="molecule type" value="Genomic_DNA"/>
</dbReference>
<dbReference type="GO" id="GO:0008608">
    <property type="term" value="P:attachment of spindle microtubules to kinetochore"/>
    <property type="evidence" value="ECO:0000318"/>
    <property type="project" value="GO_Central"/>
</dbReference>
<dbReference type="eggNOG" id="KOG0192">
    <property type="taxonomic scope" value="Eukaryota"/>
</dbReference>
<dbReference type="GO" id="GO:0007094">
    <property type="term" value="P:mitotic spindle assembly checkpoint signaling"/>
    <property type="evidence" value="ECO:0000318"/>
    <property type="project" value="GO_Central"/>
</dbReference>
<feature type="compositionally biased region" description="Polar residues" evidence="2">
    <location>
        <begin position="681"/>
        <end position="697"/>
    </location>
</feature>
<keyword evidence="1" id="KW-0040">ANK repeat</keyword>
<sequence length="892" mass="99496">MSMKRSMPVYISEPDPESKFIEDRLHWAILRGKSVTVSKLLDSGVPVELANRAGQTPLFCASFQGHYDIVKLLLKLGADPNRRCSILCCTPVHAACWSGNSHLLTSLLIAGGDLRLHDQNNHSPRDWATMQPHSESRLATLSLIEHFRQASMKNNEVNVFDSGVAELNNSSTQRGHRATLKFPTKLRNTLAAIGLVCSENCEFIGPLGNVQGTGFGKILYGRGESAAALWPVPLISESEISDPDDDGCGAEADLNGLLPRGIAYRSGPTTEMISRRWHQTPVTIRRMRDNQPPDLLFEELHSMSRLRHPGLMMLLGVSATQHWESVQLVYEPIYHGSLHHRLHIMGSSIPLIKRLLVLQQICDALLFLHSKELLHCSVSSHAVHLVSTGRAKLGCLETLTEDNSLSKRAYRKVPSSHWEWMAPWLAPECARGEFASTLSDVYSFCCLVWETCSEKIPWSHLDSKEINRMWQKESCNNPRMLPLGSDIPLHVTSFLKLGLQPELSERREMDLQEIYLMLRLQAAAVSHSQQKEVYQKSSPPPVRINSPTPVPQTFTHSQIQPQHGWEAVKENFKKRRTPTPPPPPPLPPPPPGQQQILEVSSDSLDDCNAEINQSIPNENIQTEVQIECNGHLQQTIFCTPNPSGGDRFSYIPMPQQRDVRTTNNSEFAIKPASHTTERHSTNCQMSHPDRNTSTYHTPPSHRDESLKNCNAYSGFNNEMRATVAQPAKIYREPSEFETWRTKIDEANEEDNAAEESTVEVTGQPSLTSTPRHQHGVTFLACSSGLEDPEIGCGSDDIGGAKPKRSLKFLSNGNHSHTSRVPSFFTIAKPRKEFVASLAAIFNDKAASNRTHSILKRRSTSTPEKLLQEPSIGDTFNDGVECVSRGVQCNQCD</sequence>
<organism evidence="4 5">
    <name type="scientific">Daphnia pulex</name>
    <name type="common">Water flea</name>
    <dbReference type="NCBI Taxonomy" id="6669"/>
    <lineage>
        <taxon>Eukaryota</taxon>
        <taxon>Metazoa</taxon>
        <taxon>Ecdysozoa</taxon>
        <taxon>Arthropoda</taxon>
        <taxon>Crustacea</taxon>
        <taxon>Branchiopoda</taxon>
        <taxon>Diplostraca</taxon>
        <taxon>Cladocera</taxon>
        <taxon>Anomopoda</taxon>
        <taxon>Daphniidae</taxon>
        <taxon>Daphnia</taxon>
    </lineage>
</organism>
<dbReference type="InterPro" id="IPR001245">
    <property type="entry name" value="Ser-Thr/Tyr_kinase_cat_dom"/>
</dbReference>
<feature type="repeat" description="ANK" evidence="1">
    <location>
        <begin position="53"/>
        <end position="85"/>
    </location>
</feature>
<dbReference type="GO" id="GO:0000776">
    <property type="term" value="C:kinetochore"/>
    <property type="evidence" value="ECO:0000318"/>
    <property type="project" value="GO_Central"/>
</dbReference>
<feature type="compositionally biased region" description="Acidic residues" evidence="2">
    <location>
        <begin position="748"/>
        <end position="757"/>
    </location>
</feature>
<dbReference type="OMA" id="GASCHEH"/>
<dbReference type="KEGG" id="dpx:DAPPUDRAFT_328316"/>
<dbReference type="GO" id="GO:0043063">
    <property type="term" value="P:intercellular bridge organization"/>
    <property type="evidence" value="ECO:0000318"/>
    <property type="project" value="GO_Central"/>
</dbReference>
<dbReference type="HOGENOM" id="CLU_323969_0_0_1"/>
<dbReference type="GO" id="GO:0005524">
    <property type="term" value="F:ATP binding"/>
    <property type="evidence" value="ECO:0007669"/>
    <property type="project" value="InterPro"/>
</dbReference>
<dbReference type="InterPro" id="IPR036770">
    <property type="entry name" value="Ankyrin_rpt-contain_sf"/>
</dbReference>
<reference evidence="4 5" key="1">
    <citation type="journal article" date="2011" name="Science">
        <title>The ecoresponsive genome of Daphnia pulex.</title>
        <authorList>
            <person name="Colbourne J.K."/>
            <person name="Pfrender M.E."/>
            <person name="Gilbert D."/>
            <person name="Thomas W.K."/>
            <person name="Tucker A."/>
            <person name="Oakley T.H."/>
            <person name="Tokishita S."/>
            <person name="Aerts A."/>
            <person name="Arnold G.J."/>
            <person name="Basu M.K."/>
            <person name="Bauer D.J."/>
            <person name="Caceres C.E."/>
            <person name="Carmel L."/>
            <person name="Casola C."/>
            <person name="Choi J.H."/>
            <person name="Detter J.C."/>
            <person name="Dong Q."/>
            <person name="Dusheyko S."/>
            <person name="Eads B.D."/>
            <person name="Frohlich T."/>
            <person name="Geiler-Samerotte K.A."/>
            <person name="Gerlach D."/>
            <person name="Hatcher P."/>
            <person name="Jogdeo S."/>
            <person name="Krijgsveld J."/>
            <person name="Kriventseva E.V."/>
            <person name="Kultz D."/>
            <person name="Laforsch C."/>
            <person name="Lindquist E."/>
            <person name="Lopez J."/>
            <person name="Manak J.R."/>
            <person name="Muller J."/>
            <person name="Pangilinan J."/>
            <person name="Patwardhan R.P."/>
            <person name="Pitluck S."/>
            <person name="Pritham E.J."/>
            <person name="Rechtsteiner A."/>
            <person name="Rho M."/>
            <person name="Rogozin I.B."/>
            <person name="Sakarya O."/>
            <person name="Salamov A."/>
            <person name="Schaack S."/>
            <person name="Shapiro H."/>
            <person name="Shiga Y."/>
            <person name="Skalitzky C."/>
            <person name="Smith Z."/>
            <person name="Souvorov A."/>
            <person name="Sung W."/>
            <person name="Tang Z."/>
            <person name="Tsuchiya D."/>
            <person name="Tu H."/>
            <person name="Vos H."/>
            <person name="Wang M."/>
            <person name="Wolf Y.I."/>
            <person name="Yamagata H."/>
            <person name="Yamada T."/>
            <person name="Ye Y."/>
            <person name="Shaw J.R."/>
            <person name="Andrews J."/>
            <person name="Crease T.J."/>
            <person name="Tang H."/>
            <person name="Lucas S.M."/>
            <person name="Robertson H.M."/>
            <person name="Bork P."/>
            <person name="Koonin E.V."/>
            <person name="Zdobnov E.M."/>
            <person name="Grigoriev I.V."/>
            <person name="Lynch M."/>
            <person name="Boore J.L."/>
        </authorList>
    </citation>
    <scope>NUCLEOTIDE SEQUENCE [LARGE SCALE GENOMIC DNA]</scope>
</reference>
<dbReference type="Pfam" id="PF12796">
    <property type="entry name" value="Ank_2"/>
    <property type="match status" value="1"/>
</dbReference>
<feature type="compositionally biased region" description="Polar residues" evidence="2">
    <location>
        <begin position="545"/>
        <end position="561"/>
    </location>
</feature>
<dbReference type="PROSITE" id="PS50088">
    <property type="entry name" value="ANK_REPEAT"/>
    <property type="match status" value="2"/>
</dbReference>
<dbReference type="GO" id="GO:0004672">
    <property type="term" value="F:protein kinase activity"/>
    <property type="evidence" value="ECO:0007669"/>
    <property type="project" value="InterPro"/>
</dbReference>
<proteinExistence type="predicted"/>
<dbReference type="eggNOG" id="KOG0509">
    <property type="taxonomic scope" value="Eukaryota"/>
</dbReference>
<feature type="region of interest" description="Disordered" evidence="2">
    <location>
        <begin position="530"/>
        <end position="595"/>
    </location>
</feature>
<dbReference type="PROSITE" id="PS50011">
    <property type="entry name" value="PROTEIN_KINASE_DOM"/>
    <property type="match status" value="1"/>
</dbReference>
<dbReference type="Gene3D" id="1.25.40.20">
    <property type="entry name" value="Ankyrin repeat-containing domain"/>
    <property type="match status" value="1"/>
</dbReference>
<dbReference type="InterPro" id="IPR002110">
    <property type="entry name" value="Ankyrin_rpt"/>
</dbReference>
<dbReference type="Proteomes" id="UP000000305">
    <property type="component" value="Unassembled WGS sequence"/>
</dbReference>
<feature type="domain" description="Protein kinase" evidence="3">
    <location>
        <begin position="204"/>
        <end position="516"/>
    </location>
</feature>
<dbReference type="SMART" id="SM00248">
    <property type="entry name" value="ANK"/>
    <property type="match status" value="3"/>
</dbReference>
<dbReference type="GO" id="GO:0030496">
    <property type="term" value="C:midbody"/>
    <property type="evidence" value="ECO:0000318"/>
    <property type="project" value="GO_Central"/>
</dbReference>
<dbReference type="OrthoDB" id="194358at2759"/>
<dbReference type="SUPFAM" id="SSF56112">
    <property type="entry name" value="Protein kinase-like (PK-like)"/>
    <property type="match status" value="1"/>
</dbReference>
<evidence type="ECO:0000259" key="3">
    <source>
        <dbReference type="PROSITE" id="PS50011"/>
    </source>
</evidence>
<feature type="compositionally biased region" description="Polar residues" evidence="2">
    <location>
        <begin position="758"/>
        <end position="770"/>
    </location>
</feature>